<dbReference type="Gramene" id="TVU08922">
    <property type="protein sequence ID" value="TVU08922"/>
    <property type="gene ID" value="EJB05_42349"/>
</dbReference>
<dbReference type="InterPro" id="IPR002182">
    <property type="entry name" value="NB-ARC"/>
</dbReference>
<feature type="non-terminal residue" evidence="4">
    <location>
        <position position="1"/>
    </location>
</feature>
<protein>
    <submittedName>
        <fullName evidence="4">Uncharacterized protein</fullName>
    </submittedName>
</protein>
<evidence type="ECO:0000256" key="1">
    <source>
        <dbReference type="ARBA" id="ARBA00022737"/>
    </source>
</evidence>
<dbReference type="InterPro" id="IPR027417">
    <property type="entry name" value="P-loop_NTPase"/>
</dbReference>
<comment type="caution">
    <text evidence="4">The sequence shown here is derived from an EMBL/GenBank/DDBJ whole genome shotgun (WGS) entry which is preliminary data.</text>
</comment>
<dbReference type="OrthoDB" id="6161812at2759"/>
<dbReference type="InterPro" id="IPR055414">
    <property type="entry name" value="LRR_R13L4/SHOC2-like"/>
</dbReference>
<dbReference type="Pfam" id="PF23598">
    <property type="entry name" value="LRR_14"/>
    <property type="match status" value="2"/>
</dbReference>
<name>A0A5J9TC91_9POAL</name>
<dbReference type="PANTHER" id="PTHR36766:SF63">
    <property type="entry name" value="NB-ARC DOMAIN-CONTAINING PROTEIN"/>
    <property type="match status" value="1"/>
</dbReference>
<dbReference type="Gene3D" id="3.80.10.10">
    <property type="entry name" value="Ribonuclease Inhibitor"/>
    <property type="match status" value="2"/>
</dbReference>
<evidence type="ECO:0000313" key="5">
    <source>
        <dbReference type="Proteomes" id="UP000324897"/>
    </source>
</evidence>
<feature type="domain" description="NB-ARC" evidence="2">
    <location>
        <begin position="90"/>
        <end position="238"/>
    </location>
</feature>
<dbReference type="SUPFAM" id="SSF52540">
    <property type="entry name" value="P-loop containing nucleoside triphosphate hydrolases"/>
    <property type="match status" value="1"/>
</dbReference>
<dbReference type="Proteomes" id="UP000324897">
    <property type="component" value="Chromosome 3"/>
</dbReference>
<dbReference type="GO" id="GO:0043531">
    <property type="term" value="F:ADP binding"/>
    <property type="evidence" value="ECO:0007669"/>
    <property type="project" value="InterPro"/>
</dbReference>
<dbReference type="Gene3D" id="3.40.50.300">
    <property type="entry name" value="P-loop containing nucleotide triphosphate hydrolases"/>
    <property type="match status" value="1"/>
</dbReference>
<dbReference type="EMBL" id="RWGY01000039">
    <property type="protein sequence ID" value="TVU08922.1"/>
    <property type="molecule type" value="Genomic_DNA"/>
</dbReference>
<feature type="domain" description="Disease resistance R13L4/SHOC-2-like LRR" evidence="3">
    <location>
        <begin position="416"/>
        <end position="659"/>
    </location>
</feature>
<accession>A0A5J9TC91</accession>
<evidence type="ECO:0000313" key="4">
    <source>
        <dbReference type="EMBL" id="TVU08922.1"/>
    </source>
</evidence>
<sequence>MLVAELAFQESDIIGRLKEKAELIKLISRSEPEPEPEEGHQVLQRGTSTSWLVTLISWVDYMVPSIWEASRPSPLPRALRSFRRGGDGALRVVSVWGMGGMGKSSLARMVHNDPALLDEFDCDAWVTVPHLLDNPEMWFRRRLRNELGLAHDQNVQDYLRDKRYLVIVDDLLDTDEWENIWQVFPHDNRKGSRIIVTTRREDVARHCTREGNGAEGNELIYKLEPLKEAESMNLLCRKPYEVPQSKIRHLAVSRWKRRDEKLQSIDLAYIRSLTIFGEYPESLNSQKMRLLRVLDLEDTINLKNDDLKHIGDLRHLRYLGLRGTDISNIPSSLQNLRYLETLDIQDTQVTQLPGGVAKLEKLRYLLAGFKFTKDLLQKMRESGTKNHEAIRFGNIEACLCYNSSECCKVFNVDEFSLRAPEGIEKLKNLHTLGAVNFGNGSGVAGSLKKLTNLSNLCKLGVTGLTGKEGNELCNSIGELSQLQRLELRSDSLKFLGRWNEPLVPRHLVSLRLCGNLTRLPEWISSLNSLVEVKLLGTRLEQGDIVRLENLRNLALLGLWENSYIGDSLRFFTGTFPKLKFLDIEGLDKIKKVQIKKGAMPELEQLWVNKCPSLHDDSSGLSGVPYLLNLNELLLKKCGDKEDLINILQRQVNRHKKRPRFYIGKSILQTNPALPS</sequence>
<dbReference type="GO" id="GO:0006952">
    <property type="term" value="P:defense response"/>
    <property type="evidence" value="ECO:0007669"/>
    <property type="project" value="UniProtKB-KW"/>
</dbReference>
<organism evidence="4 5">
    <name type="scientific">Eragrostis curvula</name>
    <name type="common">weeping love grass</name>
    <dbReference type="NCBI Taxonomy" id="38414"/>
    <lineage>
        <taxon>Eukaryota</taxon>
        <taxon>Viridiplantae</taxon>
        <taxon>Streptophyta</taxon>
        <taxon>Embryophyta</taxon>
        <taxon>Tracheophyta</taxon>
        <taxon>Spermatophyta</taxon>
        <taxon>Magnoliopsida</taxon>
        <taxon>Liliopsida</taxon>
        <taxon>Poales</taxon>
        <taxon>Poaceae</taxon>
        <taxon>PACMAD clade</taxon>
        <taxon>Chloridoideae</taxon>
        <taxon>Eragrostideae</taxon>
        <taxon>Eragrostidinae</taxon>
        <taxon>Eragrostis</taxon>
    </lineage>
</organism>
<evidence type="ECO:0000259" key="3">
    <source>
        <dbReference type="Pfam" id="PF23598"/>
    </source>
</evidence>
<reference evidence="4 5" key="1">
    <citation type="journal article" date="2019" name="Sci. Rep.">
        <title>A high-quality genome of Eragrostis curvula grass provides insights into Poaceae evolution and supports new strategies to enhance forage quality.</title>
        <authorList>
            <person name="Carballo J."/>
            <person name="Santos B.A.C.M."/>
            <person name="Zappacosta D."/>
            <person name="Garbus I."/>
            <person name="Selva J.P."/>
            <person name="Gallo C.A."/>
            <person name="Diaz A."/>
            <person name="Albertini E."/>
            <person name="Caccamo M."/>
            <person name="Echenique V."/>
        </authorList>
    </citation>
    <scope>NUCLEOTIDE SEQUENCE [LARGE SCALE GENOMIC DNA]</scope>
    <source>
        <strain evidence="5">cv. Victoria</strain>
        <tissue evidence="4">Leaf</tissue>
    </source>
</reference>
<gene>
    <name evidence="4" type="ORF">EJB05_42349</name>
</gene>
<dbReference type="PRINTS" id="PR00364">
    <property type="entry name" value="DISEASERSIST"/>
</dbReference>
<keyword evidence="5" id="KW-1185">Reference proteome</keyword>
<dbReference type="Pfam" id="PF00931">
    <property type="entry name" value="NB-ARC"/>
    <property type="match status" value="1"/>
</dbReference>
<evidence type="ECO:0000259" key="2">
    <source>
        <dbReference type="Pfam" id="PF00931"/>
    </source>
</evidence>
<proteinExistence type="predicted"/>
<dbReference type="PANTHER" id="PTHR36766">
    <property type="entry name" value="PLANT BROAD-SPECTRUM MILDEW RESISTANCE PROTEIN RPW8"/>
    <property type="match status" value="1"/>
</dbReference>
<feature type="domain" description="Disease resistance R13L4/SHOC-2-like LRR" evidence="3">
    <location>
        <begin position="270"/>
        <end position="369"/>
    </location>
</feature>
<keyword evidence="1" id="KW-0677">Repeat</keyword>
<dbReference type="AlphaFoldDB" id="A0A5J9TC91"/>
<dbReference type="SUPFAM" id="SSF52058">
    <property type="entry name" value="L domain-like"/>
    <property type="match status" value="1"/>
</dbReference>
<dbReference type="InterPro" id="IPR032675">
    <property type="entry name" value="LRR_dom_sf"/>
</dbReference>